<accession>A0A5B6X5B4</accession>
<reference evidence="3" key="1">
    <citation type="journal article" date="2019" name="Plant Biotechnol. J.">
        <title>Genome sequencing of the Australian wild diploid species Gossypium australe highlights disease resistance and delayed gland morphogenesis.</title>
        <authorList>
            <person name="Cai Y."/>
            <person name="Cai X."/>
            <person name="Wang Q."/>
            <person name="Wang P."/>
            <person name="Zhang Y."/>
            <person name="Cai C."/>
            <person name="Xu Y."/>
            <person name="Wang K."/>
            <person name="Zhou Z."/>
            <person name="Wang C."/>
            <person name="Geng S."/>
            <person name="Li B."/>
            <person name="Dong Q."/>
            <person name="Hou Y."/>
            <person name="Wang H."/>
            <person name="Ai P."/>
            <person name="Liu Z."/>
            <person name="Yi F."/>
            <person name="Sun M."/>
            <person name="An G."/>
            <person name="Cheng J."/>
            <person name="Zhang Y."/>
            <person name="Shi Q."/>
            <person name="Xie Y."/>
            <person name="Shi X."/>
            <person name="Chang Y."/>
            <person name="Huang F."/>
            <person name="Chen Y."/>
            <person name="Hong S."/>
            <person name="Mi L."/>
            <person name="Sun Q."/>
            <person name="Zhang L."/>
            <person name="Zhou B."/>
            <person name="Peng R."/>
            <person name="Zhang X."/>
            <person name="Liu F."/>
        </authorList>
    </citation>
    <scope>NUCLEOTIDE SEQUENCE [LARGE SCALE GENOMIC DNA]</scope>
    <source>
        <strain evidence="3">cv. PA1801</strain>
    </source>
</reference>
<evidence type="ECO:0000313" key="3">
    <source>
        <dbReference type="Proteomes" id="UP000325315"/>
    </source>
</evidence>
<feature type="compositionally biased region" description="Polar residues" evidence="1">
    <location>
        <begin position="1"/>
        <end position="14"/>
    </location>
</feature>
<protein>
    <submittedName>
        <fullName evidence="2">Vacuolar protein 8</fullName>
    </submittedName>
</protein>
<dbReference type="AlphaFoldDB" id="A0A5B6X5B4"/>
<proteinExistence type="predicted"/>
<gene>
    <name evidence="2" type="ORF">EPI10_032726</name>
</gene>
<evidence type="ECO:0000256" key="1">
    <source>
        <dbReference type="SAM" id="MobiDB-lite"/>
    </source>
</evidence>
<comment type="caution">
    <text evidence="2">The sequence shown here is derived from an EMBL/GenBank/DDBJ whole genome shotgun (WGS) entry which is preliminary data.</text>
</comment>
<organism evidence="2 3">
    <name type="scientific">Gossypium australe</name>
    <dbReference type="NCBI Taxonomy" id="47621"/>
    <lineage>
        <taxon>Eukaryota</taxon>
        <taxon>Viridiplantae</taxon>
        <taxon>Streptophyta</taxon>
        <taxon>Embryophyta</taxon>
        <taxon>Tracheophyta</taxon>
        <taxon>Spermatophyta</taxon>
        <taxon>Magnoliopsida</taxon>
        <taxon>eudicotyledons</taxon>
        <taxon>Gunneridae</taxon>
        <taxon>Pentapetalae</taxon>
        <taxon>rosids</taxon>
        <taxon>malvids</taxon>
        <taxon>Malvales</taxon>
        <taxon>Malvaceae</taxon>
        <taxon>Malvoideae</taxon>
        <taxon>Gossypium</taxon>
    </lineage>
</organism>
<dbReference type="EMBL" id="SMMG02000001">
    <property type="protein sequence ID" value="KAA3489048.1"/>
    <property type="molecule type" value="Genomic_DNA"/>
</dbReference>
<evidence type="ECO:0000313" key="2">
    <source>
        <dbReference type="EMBL" id="KAA3489048.1"/>
    </source>
</evidence>
<name>A0A5B6X5B4_9ROSI</name>
<sequence>MGNLGSCSENSMTFNDDNNDDEGGEVWNFTHLSRDERLLKKLVPMVVDKAKEVKGFPDRWKMIISKLE</sequence>
<keyword evidence="3" id="KW-1185">Reference proteome</keyword>
<dbReference type="Proteomes" id="UP000325315">
    <property type="component" value="Unassembled WGS sequence"/>
</dbReference>
<feature type="region of interest" description="Disordered" evidence="1">
    <location>
        <begin position="1"/>
        <end position="22"/>
    </location>
</feature>